<evidence type="ECO:0000256" key="2">
    <source>
        <dbReference type="ARBA" id="ARBA00006047"/>
    </source>
</evidence>
<keyword evidence="3" id="KW-0021">Allosteric enzyme</keyword>
<dbReference type="PANTHER" id="PTHR42655:SF1">
    <property type="entry name" value="GLYCOGEN PHOSPHORYLASE"/>
    <property type="match status" value="1"/>
</dbReference>
<dbReference type="PIRSF" id="PIRSF000460">
    <property type="entry name" value="Pprylas_GlgP"/>
    <property type="match status" value="1"/>
</dbReference>
<evidence type="ECO:0000313" key="5">
    <source>
        <dbReference type="EMBL" id="MEK8088468.1"/>
    </source>
</evidence>
<comment type="catalytic activity">
    <reaction evidence="1">
        <text>[(1-&gt;4)-alpha-D-glucosyl](n) + phosphate = [(1-&gt;4)-alpha-D-glucosyl](n-1) + alpha-D-glucose 1-phosphate</text>
        <dbReference type="Rhea" id="RHEA:41732"/>
        <dbReference type="Rhea" id="RHEA-COMP:9584"/>
        <dbReference type="Rhea" id="RHEA-COMP:9586"/>
        <dbReference type="ChEBI" id="CHEBI:15444"/>
        <dbReference type="ChEBI" id="CHEBI:43474"/>
        <dbReference type="ChEBI" id="CHEBI:58601"/>
        <dbReference type="EC" id="2.4.1.1"/>
    </reaction>
</comment>
<dbReference type="Proteomes" id="UP001446205">
    <property type="component" value="Unassembled WGS sequence"/>
</dbReference>
<comment type="similarity">
    <text evidence="2">Belongs to the glycogen phosphorylase family.</text>
</comment>
<proteinExistence type="inferred from homology"/>
<name>A0ABU9D7J7_9PROT</name>
<dbReference type="InterPro" id="IPR052182">
    <property type="entry name" value="Glycogen/Maltodextrin_Phosph"/>
</dbReference>
<dbReference type="Pfam" id="PF00343">
    <property type="entry name" value="Phosphorylase"/>
    <property type="match status" value="1"/>
</dbReference>
<evidence type="ECO:0000313" key="6">
    <source>
        <dbReference type="Proteomes" id="UP001446205"/>
    </source>
</evidence>
<dbReference type="SUPFAM" id="SSF53756">
    <property type="entry name" value="UDP-Glycosyltransferase/glycogen phosphorylase"/>
    <property type="match status" value="1"/>
</dbReference>
<dbReference type="RefSeq" id="WP_341369530.1">
    <property type="nucleotide sequence ID" value="NZ_JBBPCO010000001.1"/>
</dbReference>
<protein>
    <submittedName>
        <fullName evidence="5">Alpha-glucan family phosphorylase</fullName>
    </submittedName>
</protein>
<evidence type="ECO:0000256" key="3">
    <source>
        <dbReference type="ARBA" id="ARBA00022533"/>
    </source>
</evidence>
<dbReference type="NCBIfam" id="TIGR02094">
    <property type="entry name" value="more_P_ylases"/>
    <property type="match status" value="1"/>
</dbReference>
<organism evidence="5 6">
    <name type="scientific">Thermithiobacillus plumbiphilus</name>
    <dbReference type="NCBI Taxonomy" id="1729899"/>
    <lineage>
        <taxon>Bacteria</taxon>
        <taxon>Pseudomonadati</taxon>
        <taxon>Pseudomonadota</taxon>
        <taxon>Acidithiobacillia</taxon>
        <taxon>Acidithiobacillales</taxon>
        <taxon>Thermithiobacillaceae</taxon>
        <taxon>Thermithiobacillus</taxon>
    </lineage>
</organism>
<dbReference type="InterPro" id="IPR011834">
    <property type="entry name" value="Agluc_phsphrylas"/>
</dbReference>
<comment type="caution">
    <text evidence="5">The sequence shown here is derived from an EMBL/GenBank/DDBJ whole genome shotgun (WGS) entry which is preliminary data.</text>
</comment>
<keyword evidence="6" id="KW-1185">Reference proteome</keyword>
<gene>
    <name evidence="5" type="primary">glgP</name>
    <name evidence="5" type="ORF">WOB96_01695</name>
</gene>
<dbReference type="InterPro" id="IPR024517">
    <property type="entry name" value="Glycogen_phosphorylase_DUF3417"/>
</dbReference>
<sequence>MPGTVFSLEVNPQIPAKLARLSELANDLWYSWDRPTRELFFRLDPVLWDEVGHNPKRFLRQVEEKRLQEAAQDRVFLESFYRVLSAYDTYMLEQLRPQGQPGLDQGDLVAYFCAEFGFHESFPIYSGGLGILAGDHCKAASDLSLPFVAMGLLYRQGYFYQFIDAEGNQVATYADSDFENLPISPVLTPGGAEIKVGVELPGRTVTAKLWMARVGHIKLYLLDTNLPENSDEDRYITHRLYGGDITMRIKQEMILGIGGVRALRAVGIKPSVWHINEGHAAFMILERARELVSQGLDFNAALEATASATIFTTHTPVPAGHDIFPRELMLEYFGGQIQALGLDTERFLGLGLKSNEGFGFNQTALAVRGSRFQNGVSRIHGHVSSEMLADLWPQVPPEENPVSYVTNGVHVPTFLAQEWRELFDSYLGGEWRNRLCDTDFWRRVEQIPDHLYWSVRQALKSQMIKEVRERLTLQHRRNAGSEAHLDRLLRHLDPLDPSVLVVGFARRFATYKRATLLFEDLERLKAIVNHADRPVIFIFAGKAHPADRPGQELIRDIHRLARQPGFEGKIHMIEGYDMGLARALVYGVDVWLNNPEYPMEASGTSGEKAGINGTINLSVLDGWWGEGYNGHNGWAIKPVHTADPLRARAEEAATLYELLENEVMPLYYQAGSYGFSSGWVKKSKHSMETLLPRYNAARMVSQYVRELYRPAAIHGRRVCGEEYRGARVLSQWKHRVQSAWSGVSISRQDHAPDRIRYGNALQLELAVELNGLQPEDVRVECILSQHFERRNLRLEKNYFLRHEGQTVDGRHRFVLNLEPDACGRMDYRIRIYPYHELLAQAHETGLMIWL</sequence>
<dbReference type="Gene3D" id="3.40.50.2000">
    <property type="entry name" value="Glycogen Phosphorylase B"/>
    <property type="match status" value="3"/>
</dbReference>
<evidence type="ECO:0000256" key="1">
    <source>
        <dbReference type="ARBA" id="ARBA00001275"/>
    </source>
</evidence>
<reference evidence="5 6" key="1">
    <citation type="submission" date="2024-04" db="EMBL/GenBank/DDBJ databases">
        <authorList>
            <person name="Abashina T."/>
            <person name="Shaikin A."/>
        </authorList>
    </citation>
    <scope>NUCLEOTIDE SEQUENCE [LARGE SCALE GENOMIC DNA]</scope>
    <source>
        <strain evidence="5 6">AAFK</strain>
    </source>
</reference>
<dbReference type="PANTHER" id="PTHR42655">
    <property type="entry name" value="GLYCOGEN PHOSPHORYLASE"/>
    <property type="match status" value="1"/>
</dbReference>
<dbReference type="InterPro" id="IPR000811">
    <property type="entry name" value="Glyco_trans_35"/>
</dbReference>
<accession>A0ABU9D7J7</accession>
<dbReference type="Pfam" id="PF11897">
    <property type="entry name" value="DUF3417"/>
    <property type="match status" value="1"/>
</dbReference>
<evidence type="ECO:0000259" key="4">
    <source>
        <dbReference type="Pfam" id="PF11897"/>
    </source>
</evidence>
<feature type="domain" description="DUF3417" evidence="4">
    <location>
        <begin position="14"/>
        <end position="121"/>
    </location>
</feature>
<dbReference type="EMBL" id="JBBPCO010000001">
    <property type="protein sequence ID" value="MEK8088468.1"/>
    <property type="molecule type" value="Genomic_DNA"/>
</dbReference>